<dbReference type="AlphaFoldDB" id="A0A9D4A4K3"/>
<accession>A0A9D4A4K3</accession>
<evidence type="ECO:0000313" key="2">
    <source>
        <dbReference type="EMBL" id="KAH1089589.1"/>
    </source>
</evidence>
<dbReference type="EMBL" id="JAIQCV010000006">
    <property type="protein sequence ID" value="KAH1089589.1"/>
    <property type="molecule type" value="Genomic_DNA"/>
</dbReference>
<dbReference type="InterPro" id="IPR036047">
    <property type="entry name" value="F-box-like_dom_sf"/>
</dbReference>
<dbReference type="InterPro" id="IPR025886">
    <property type="entry name" value="PP2-like"/>
</dbReference>
<sequence length="260" mass="29632">MEITSILPEECLCLIISLTSPEDACRSAMTSHAFRPVANSDEVWENFLPSDCRSIISGSSSSSLLSLGKKDVYFHLCFHPILIHNGTMSFQLEKESGKKCYMLGARALTIIWGDTPSYWTWTSLQQSRFGEVAELRIVWWLEVKGKIDSKILSPDTNYVAYLVFKLNRRYARGFSRRNVTLQVIVNEVVSKVWNVSLEQEDNPQHVRARGDGWMEVEIGEFFNECGDDVTVEFSLMEVNGYTKRGLILEGIELRPKNFAN</sequence>
<evidence type="ECO:0000313" key="3">
    <source>
        <dbReference type="Proteomes" id="UP000828251"/>
    </source>
</evidence>
<proteinExistence type="predicted"/>
<gene>
    <name evidence="2" type="ORF">J1N35_016846</name>
</gene>
<organism evidence="2 3">
    <name type="scientific">Gossypium stocksii</name>
    <dbReference type="NCBI Taxonomy" id="47602"/>
    <lineage>
        <taxon>Eukaryota</taxon>
        <taxon>Viridiplantae</taxon>
        <taxon>Streptophyta</taxon>
        <taxon>Embryophyta</taxon>
        <taxon>Tracheophyta</taxon>
        <taxon>Spermatophyta</taxon>
        <taxon>Magnoliopsida</taxon>
        <taxon>eudicotyledons</taxon>
        <taxon>Gunneridae</taxon>
        <taxon>Pentapetalae</taxon>
        <taxon>rosids</taxon>
        <taxon>malvids</taxon>
        <taxon>Malvales</taxon>
        <taxon>Malvaceae</taxon>
        <taxon>Malvoideae</taxon>
        <taxon>Gossypium</taxon>
    </lineage>
</organism>
<reference evidence="2 3" key="1">
    <citation type="journal article" date="2021" name="Plant Biotechnol. J.">
        <title>Multi-omics assisted identification of the key and species-specific regulatory components of drought-tolerant mechanisms in Gossypium stocksii.</title>
        <authorList>
            <person name="Yu D."/>
            <person name="Ke L."/>
            <person name="Zhang D."/>
            <person name="Wu Y."/>
            <person name="Sun Y."/>
            <person name="Mei J."/>
            <person name="Sun J."/>
            <person name="Sun Y."/>
        </authorList>
    </citation>
    <scope>NUCLEOTIDE SEQUENCE [LARGE SCALE GENOMIC DNA]</scope>
    <source>
        <strain evidence="3">cv. E1</strain>
        <tissue evidence="2">Leaf</tissue>
    </source>
</reference>
<dbReference type="SUPFAM" id="SSF81383">
    <property type="entry name" value="F-box domain"/>
    <property type="match status" value="1"/>
</dbReference>
<dbReference type="OrthoDB" id="1918565at2759"/>
<feature type="domain" description="F-box" evidence="1">
    <location>
        <begin position="6"/>
        <end position="47"/>
    </location>
</feature>
<dbReference type="Pfam" id="PF12937">
    <property type="entry name" value="F-box-like"/>
    <property type="match status" value="1"/>
</dbReference>
<comment type="caution">
    <text evidence="2">The sequence shown here is derived from an EMBL/GenBank/DDBJ whole genome shotgun (WGS) entry which is preliminary data.</text>
</comment>
<keyword evidence="3" id="KW-1185">Reference proteome</keyword>
<name>A0A9D4A4K3_9ROSI</name>
<dbReference type="Proteomes" id="UP000828251">
    <property type="component" value="Unassembled WGS sequence"/>
</dbReference>
<dbReference type="PANTHER" id="PTHR32278:SF135">
    <property type="entry name" value="F-BOX PROTEIN PP2-B12"/>
    <property type="match status" value="1"/>
</dbReference>
<evidence type="ECO:0000259" key="1">
    <source>
        <dbReference type="Pfam" id="PF12937"/>
    </source>
</evidence>
<dbReference type="PANTHER" id="PTHR32278">
    <property type="entry name" value="F-BOX DOMAIN-CONTAINING PROTEIN"/>
    <property type="match status" value="1"/>
</dbReference>
<protein>
    <recommendedName>
        <fullName evidence="1">F-box domain-containing protein</fullName>
    </recommendedName>
</protein>
<dbReference type="InterPro" id="IPR001810">
    <property type="entry name" value="F-box_dom"/>
</dbReference>
<dbReference type="Gene3D" id="1.20.1280.50">
    <property type="match status" value="1"/>
</dbReference>
<dbReference type="Pfam" id="PF14299">
    <property type="entry name" value="PP2"/>
    <property type="match status" value="1"/>
</dbReference>
<dbReference type="CDD" id="cd22162">
    <property type="entry name" value="F-box_AtSKIP3-like"/>
    <property type="match status" value="1"/>
</dbReference>